<dbReference type="Pfam" id="PF13374">
    <property type="entry name" value="TPR_10"/>
    <property type="match status" value="1"/>
</dbReference>
<dbReference type="Pfam" id="PF13424">
    <property type="entry name" value="TPR_12"/>
    <property type="match status" value="3"/>
</dbReference>
<dbReference type="CDD" id="cd14014">
    <property type="entry name" value="STKc_PknB_like"/>
    <property type="match status" value="1"/>
</dbReference>
<dbReference type="InterPro" id="IPR017441">
    <property type="entry name" value="Protein_kinase_ATP_BS"/>
</dbReference>
<dbReference type="InterPro" id="IPR000719">
    <property type="entry name" value="Prot_kinase_dom"/>
</dbReference>
<dbReference type="AlphaFoldDB" id="A0A933IA44"/>
<dbReference type="SUPFAM" id="SSF52540">
    <property type="entry name" value="P-loop containing nucleoside triphosphate hydrolases"/>
    <property type="match status" value="1"/>
</dbReference>
<feature type="repeat" description="TPR" evidence="3">
    <location>
        <begin position="963"/>
        <end position="996"/>
    </location>
</feature>
<name>A0A933IA44_UNCT6</name>
<feature type="repeat" description="TPR" evidence="3">
    <location>
        <begin position="843"/>
        <end position="876"/>
    </location>
</feature>
<dbReference type="Gene3D" id="3.40.50.300">
    <property type="entry name" value="P-loop containing nucleotide triphosphate hydrolases"/>
    <property type="match status" value="1"/>
</dbReference>
<dbReference type="SMART" id="SM00220">
    <property type="entry name" value="S_TKc"/>
    <property type="match status" value="1"/>
</dbReference>
<feature type="domain" description="Protein kinase" evidence="5">
    <location>
        <begin position="10"/>
        <end position="258"/>
    </location>
</feature>
<dbReference type="SUPFAM" id="SSF48452">
    <property type="entry name" value="TPR-like"/>
    <property type="match status" value="3"/>
</dbReference>
<dbReference type="GO" id="GO:0004674">
    <property type="term" value="F:protein serine/threonine kinase activity"/>
    <property type="evidence" value="ECO:0007669"/>
    <property type="project" value="InterPro"/>
</dbReference>
<feature type="repeat" description="TPR" evidence="3">
    <location>
        <begin position="765"/>
        <end position="798"/>
    </location>
</feature>
<dbReference type="InterPro" id="IPR041664">
    <property type="entry name" value="AAA_16"/>
</dbReference>
<dbReference type="InterPro" id="IPR027417">
    <property type="entry name" value="P-loop_NTPase"/>
</dbReference>
<reference evidence="6" key="1">
    <citation type="submission" date="2020-07" db="EMBL/GenBank/DDBJ databases">
        <title>Huge and variable diversity of episymbiotic CPR bacteria and DPANN archaea in groundwater ecosystems.</title>
        <authorList>
            <person name="He C.Y."/>
            <person name="Keren R."/>
            <person name="Whittaker M."/>
            <person name="Farag I.F."/>
            <person name="Doudna J."/>
            <person name="Cate J.H.D."/>
            <person name="Banfield J.F."/>
        </authorList>
    </citation>
    <scope>NUCLEOTIDE SEQUENCE</scope>
    <source>
        <strain evidence="6">NC_groundwater_1520_Pr4_B-0.1um_53_5</strain>
    </source>
</reference>
<dbReference type="Pfam" id="PF13191">
    <property type="entry name" value="AAA_16"/>
    <property type="match status" value="1"/>
</dbReference>
<dbReference type="InterPro" id="IPR008271">
    <property type="entry name" value="Ser/Thr_kinase_AS"/>
</dbReference>
<feature type="binding site" evidence="4">
    <location>
        <position position="39"/>
    </location>
    <ligand>
        <name>ATP</name>
        <dbReference type="ChEBI" id="CHEBI:30616"/>
    </ligand>
</feature>
<organism evidence="6 7">
    <name type="scientific">candidate division TA06 bacterium</name>
    <dbReference type="NCBI Taxonomy" id="2250710"/>
    <lineage>
        <taxon>Bacteria</taxon>
        <taxon>Bacteria division TA06</taxon>
    </lineage>
</organism>
<dbReference type="InterPro" id="IPR011009">
    <property type="entry name" value="Kinase-like_dom_sf"/>
</dbReference>
<evidence type="ECO:0000313" key="7">
    <source>
        <dbReference type="Proteomes" id="UP000736328"/>
    </source>
</evidence>
<keyword evidence="3" id="KW-0802">TPR repeat</keyword>
<dbReference type="InterPro" id="IPR011990">
    <property type="entry name" value="TPR-like_helical_dom_sf"/>
</dbReference>
<dbReference type="Gene3D" id="1.25.40.10">
    <property type="entry name" value="Tetratricopeptide repeat domain"/>
    <property type="match status" value="3"/>
</dbReference>
<accession>A0A933IA44</accession>
<dbReference type="GO" id="GO:0005524">
    <property type="term" value="F:ATP binding"/>
    <property type="evidence" value="ECO:0007669"/>
    <property type="project" value="UniProtKB-UniRule"/>
</dbReference>
<evidence type="ECO:0000256" key="1">
    <source>
        <dbReference type="ARBA" id="ARBA00022741"/>
    </source>
</evidence>
<dbReference type="GO" id="GO:0005737">
    <property type="term" value="C:cytoplasm"/>
    <property type="evidence" value="ECO:0007669"/>
    <property type="project" value="TreeGrafter"/>
</dbReference>
<dbReference type="InterPro" id="IPR045269">
    <property type="entry name" value="Atg1-like"/>
</dbReference>
<dbReference type="PANTHER" id="PTHR24348">
    <property type="entry name" value="SERINE/THREONINE-PROTEIN KINASE UNC-51-RELATED"/>
    <property type="match status" value="1"/>
</dbReference>
<evidence type="ECO:0000256" key="3">
    <source>
        <dbReference type="PROSITE-ProRule" id="PRU00339"/>
    </source>
</evidence>
<keyword evidence="2 4" id="KW-0067">ATP-binding</keyword>
<proteinExistence type="predicted"/>
<dbReference type="SMART" id="SM00028">
    <property type="entry name" value="TPR"/>
    <property type="match status" value="11"/>
</dbReference>
<gene>
    <name evidence="6" type="ORF">HY768_09270</name>
</gene>
<keyword evidence="1 4" id="KW-0547">Nucleotide-binding</keyword>
<evidence type="ECO:0000313" key="6">
    <source>
        <dbReference type="EMBL" id="MBI4727390.1"/>
    </source>
</evidence>
<dbReference type="EMBL" id="JACQXR010000121">
    <property type="protein sequence ID" value="MBI4727390.1"/>
    <property type="molecule type" value="Genomic_DNA"/>
</dbReference>
<evidence type="ECO:0000256" key="4">
    <source>
        <dbReference type="PROSITE-ProRule" id="PRU10141"/>
    </source>
</evidence>
<evidence type="ECO:0000259" key="5">
    <source>
        <dbReference type="PROSITE" id="PS50011"/>
    </source>
</evidence>
<protein>
    <submittedName>
        <fullName evidence="6">Tetratricopeptide repeat protein</fullName>
    </submittedName>
</protein>
<dbReference type="PROSITE" id="PS00108">
    <property type="entry name" value="PROTEIN_KINASE_ST"/>
    <property type="match status" value="1"/>
</dbReference>
<dbReference type="Pfam" id="PF00069">
    <property type="entry name" value="Pkinase"/>
    <property type="match status" value="1"/>
</dbReference>
<dbReference type="PROSITE" id="PS50005">
    <property type="entry name" value="TPR"/>
    <property type="match status" value="3"/>
</dbReference>
<dbReference type="Pfam" id="PF13181">
    <property type="entry name" value="TPR_8"/>
    <property type="match status" value="1"/>
</dbReference>
<dbReference type="PROSITE" id="PS00107">
    <property type="entry name" value="PROTEIN_KINASE_ATP"/>
    <property type="match status" value="1"/>
</dbReference>
<dbReference type="InterPro" id="IPR019734">
    <property type="entry name" value="TPR_rpt"/>
</dbReference>
<dbReference type="Proteomes" id="UP000736328">
    <property type="component" value="Unassembled WGS sequence"/>
</dbReference>
<sequence length="1232" mass="138390">MKDQKIGTKYQVLEFLGEGSSSQVYKAVDLAGGQIVALKLFLADSININLVSQEFRLLAELRHPNLAAVYAYENFQAGCFYIMEFVPGPDILCRCRDLSFEKKCHKLIELCHALEYIHYWNIVHLDLKPSNLLLDEKDAVKLLDFGLAQSAACAPLKISGTPSYISPEVISGQSSDGRADLYSLGVLMYQIFAGVLPFEAPSLKDLVKKHLYQPPQPPLIYNASLPERLQSLILKLLNKDPNARPAGAGEVAVELARIIKQSPGESPDAPRLPFVFNSRLVGRNKEMAELRHAVQNAISGQGSTIFISGETGIGRTKLLTEFSLEAQLLECQVLWTRCYQPDTSAYDLIGQLLAQILPLAQNFCPQIISEFGPKLAEIVPAYRALPEVKNLPVPASLPAHEQRLRLLDAVAGFIIKTMEAVPPRATVIMLESIQWIDRESLEAVSHLMRNIARSSILVIGSFRNDDLAPGHHLPETIEALVAENLAEQFFLKRLSQSEVSELIRNIFPRIQNPEPLLTKIFAETEGNPLLIEEAVHYLMDSKFIERRHGQWQITSLTNDRLALPDGLTKAFKLKLKNLSPEQLLLMQSLAVMERPATAHQIFAITALDACQISKDLLYFKSQSLLTVLQEEKGDLFYGLHHSKIAREVYRSASPGLLSRLHRATAQILENQENHSLQELSALSRHWEAAGDPGKAREFHLLAGDGLAEFSKRQAIEHYRKAIELSPSQQDLPVLEKLQKLYYVSGEFQKALEAAQVLHLAKGPSPDSYYKMGRCQERLGNYESSTEYLRQGLTVSRNDPQSAARLMRAIAVTCISRGEYRTAEKNCQEALKLLPQNSKPSVEAEIYNTLGQAYWHLAEWSQALSVHRKSLAINEREGSLYGIADSHNNLGLVYYRMYDWDRAAESCQKSFAIREKIGDISGLAKSYNNLALISRHLYDWDKALEYHSKCLQTMERIGSSLETATSLVNIGLIHKAKGEWDRALWSYNRAIQLAATIGAKNIMLDAYIRKAEFYLALGGLKDCSLFCQKSLGMAEELGGRLEMGRALNISGRISQMRQQWDKAKEIFSQAREIFAELDIRAGEAFILKNLADLHRELGELDKAEAMADKALSLAQRVEEQQLVADVLLLKGELLEERGRSGLTYMEWSLEIATKVNTAETAWPIFSAIARHHVKHKRYDLALEQYQKILSGFKQALANISQPDLKSSYIFAPRRRQLFKDIKLFRQEAASYAG</sequence>
<comment type="caution">
    <text evidence="6">The sequence shown here is derived from an EMBL/GenBank/DDBJ whole genome shotgun (WGS) entry which is preliminary data.</text>
</comment>
<dbReference type="PROSITE" id="PS50011">
    <property type="entry name" value="PROTEIN_KINASE_DOM"/>
    <property type="match status" value="1"/>
</dbReference>
<evidence type="ECO:0000256" key="2">
    <source>
        <dbReference type="ARBA" id="ARBA00022840"/>
    </source>
</evidence>
<dbReference type="Gene3D" id="1.10.510.10">
    <property type="entry name" value="Transferase(Phosphotransferase) domain 1"/>
    <property type="match status" value="1"/>
</dbReference>
<dbReference type="SUPFAM" id="SSF56112">
    <property type="entry name" value="Protein kinase-like (PK-like)"/>
    <property type="match status" value="1"/>
</dbReference>